<dbReference type="VEuPathDB" id="VectorBase:RSAN_027603"/>
<feature type="domain" description="PDZ" evidence="2">
    <location>
        <begin position="341"/>
        <end position="393"/>
    </location>
</feature>
<dbReference type="GO" id="GO:0035331">
    <property type="term" value="P:negative regulation of hippo signaling"/>
    <property type="evidence" value="ECO:0007669"/>
    <property type="project" value="TreeGrafter"/>
</dbReference>
<dbReference type="SUPFAM" id="SSF50156">
    <property type="entry name" value="PDZ domain-like"/>
    <property type="match status" value="1"/>
</dbReference>
<evidence type="ECO:0000259" key="2">
    <source>
        <dbReference type="PROSITE" id="PS50106"/>
    </source>
</evidence>
<evidence type="ECO:0000313" key="3">
    <source>
        <dbReference type="EMBL" id="KAH7984730.1"/>
    </source>
</evidence>
<dbReference type="PANTHER" id="PTHR46360">
    <property type="entry name" value="DISKS LARGE HOMOLOG 5"/>
    <property type="match status" value="1"/>
</dbReference>
<keyword evidence="4" id="KW-1185">Reference proteome</keyword>
<gene>
    <name evidence="3" type="ORF">HPB52_023688</name>
</gene>
<dbReference type="Proteomes" id="UP000821837">
    <property type="component" value="Chromosome 1"/>
</dbReference>
<sequence length="393" mass="43570">MHTPVCNRVCACSRLLLLRGQRRAHMCPSRYRKDAAVPTLLDKAYNKIFGESGSPRRRRPCCLTKGPIEELDSMLECYSKTGGKRSSGRQHRNIMGAHGPTRRGRSGQHTPTSQATGAQSPKGSHGVQQSSERVPLHYAAGLPEDRLDYSVVSAHKDVLEMYQHRGGLKSRPHSAHYPREAYAKPVTPYADVLLSGHVHQSLRANVPLYPQPRGHQHAYYPIHFTLDFPQQFQPVAPAPKRLVPTHVHGPFRPEETYPQPSYDGLATFPKRNHAYGSHQHQVSLQSHRRKVSTSSIEKAPSLTDRSSPMPAFTVELLTPNGSRAITELRGRRRPKPGDMRRIVIEKSLEPLGIQIKCGAGGTIFVSSVSENSIAAQASLQVGDQLLEVSEQAL</sequence>
<protein>
    <recommendedName>
        <fullName evidence="2">PDZ domain-containing protein</fullName>
    </recommendedName>
</protein>
<name>A0A9D4TC76_RHISA</name>
<dbReference type="EMBL" id="JABSTV010001245">
    <property type="protein sequence ID" value="KAH7984730.1"/>
    <property type="molecule type" value="Genomic_DNA"/>
</dbReference>
<comment type="caution">
    <text evidence="3">The sequence shown here is derived from an EMBL/GenBank/DDBJ whole genome shotgun (WGS) entry which is preliminary data.</text>
</comment>
<dbReference type="GO" id="GO:0005886">
    <property type="term" value="C:plasma membrane"/>
    <property type="evidence" value="ECO:0007669"/>
    <property type="project" value="TreeGrafter"/>
</dbReference>
<dbReference type="PANTHER" id="PTHR46360:SF1">
    <property type="entry name" value="DISKS LARGE HOMOLOG 5"/>
    <property type="match status" value="1"/>
</dbReference>
<evidence type="ECO:0000256" key="1">
    <source>
        <dbReference type="SAM" id="MobiDB-lite"/>
    </source>
</evidence>
<proteinExistence type="predicted"/>
<reference evidence="3" key="1">
    <citation type="journal article" date="2020" name="Cell">
        <title>Large-Scale Comparative Analyses of Tick Genomes Elucidate Their Genetic Diversity and Vector Capacities.</title>
        <authorList>
            <consortium name="Tick Genome and Microbiome Consortium (TIGMIC)"/>
            <person name="Jia N."/>
            <person name="Wang J."/>
            <person name="Shi W."/>
            <person name="Du L."/>
            <person name="Sun Y."/>
            <person name="Zhan W."/>
            <person name="Jiang J.F."/>
            <person name="Wang Q."/>
            <person name="Zhang B."/>
            <person name="Ji P."/>
            <person name="Bell-Sakyi L."/>
            <person name="Cui X.M."/>
            <person name="Yuan T.T."/>
            <person name="Jiang B.G."/>
            <person name="Yang W.F."/>
            <person name="Lam T.T."/>
            <person name="Chang Q.C."/>
            <person name="Ding S.J."/>
            <person name="Wang X.J."/>
            <person name="Zhu J.G."/>
            <person name="Ruan X.D."/>
            <person name="Zhao L."/>
            <person name="Wei J.T."/>
            <person name="Ye R.Z."/>
            <person name="Que T.C."/>
            <person name="Du C.H."/>
            <person name="Zhou Y.H."/>
            <person name="Cheng J.X."/>
            <person name="Dai P.F."/>
            <person name="Guo W.B."/>
            <person name="Han X.H."/>
            <person name="Huang E.J."/>
            <person name="Li L.F."/>
            <person name="Wei W."/>
            <person name="Gao Y.C."/>
            <person name="Liu J.Z."/>
            <person name="Shao H.Z."/>
            <person name="Wang X."/>
            <person name="Wang C.C."/>
            <person name="Yang T.C."/>
            <person name="Huo Q.B."/>
            <person name="Li W."/>
            <person name="Chen H.Y."/>
            <person name="Chen S.E."/>
            <person name="Zhou L.G."/>
            <person name="Ni X.B."/>
            <person name="Tian J.H."/>
            <person name="Sheng Y."/>
            <person name="Liu T."/>
            <person name="Pan Y.S."/>
            <person name="Xia L.Y."/>
            <person name="Li J."/>
            <person name="Zhao F."/>
            <person name="Cao W.C."/>
        </authorList>
    </citation>
    <scope>NUCLEOTIDE SEQUENCE</scope>
    <source>
        <strain evidence="3">Rsan-2018</strain>
    </source>
</reference>
<dbReference type="InterPro" id="IPR053004">
    <property type="entry name" value="MAGUK_Signaling_Regulators"/>
</dbReference>
<accession>A0A9D4TC76</accession>
<dbReference type="Gene3D" id="2.30.42.10">
    <property type="match status" value="1"/>
</dbReference>
<dbReference type="InterPro" id="IPR036034">
    <property type="entry name" value="PDZ_sf"/>
</dbReference>
<feature type="compositionally biased region" description="Basic residues" evidence="1">
    <location>
        <begin position="82"/>
        <end position="92"/>
    </location>
</feature>
<evidence type="ECO:0000313" key="4">
    <source>
        <dbReference type="Proteomes" id="UP000821837"/>
    </source>
</evidence>
<dbReference type="InterPro" id="IPR001478">
    <property type="entry name" value="PDZ"/>
</dbReference>
<dbReference type="PROSITE" id="PS50106">
    <property type="entry name" value="PDZ"/>
    <property type="match status" value="1"/>
</dbReference>
<reference evidence="3" key="2">
    <citation type="submission" date="2021-09" db="EMBL/GenBank/DDBJ databases">
        <authorList>
            <person name="Jia N."/>
            <person name="Wang J."/>
            <person name="Shi W."/>
            <person name="Du L."/>
            <person name="Sun Y."/>
            <person name="Zhan W."/>
            <person name="Jiang J."/>
            <person name="Wang Q."/>
            <person name="Zhang B."/>
            <person name="Ji P."/>
            <person name="Sakyi L.B."/>
            <person name="Cui X."/>
            <person name="Yuan T."/>
            <person name="Jiang B."/>
            <person name="Yang W."/>
            <person name="Lam T.T.-Y."/>
            <person name="Chang Q."/>
            <person name="Ding S."/>
            <person name="Wang X."/>
            <person name="Zhu J."/>
            <person name="Ruan X."/>
            <person name="Zhao L."/>
            <person name="Wei J."/>
            <person name="Que T."/>
            <person name="Du C."/>
            <person name="Cheng J."/>
            <person name="Dai P."/>
            <person name="Han X."/>
            <person name="Huang E."/>
            <person name="Gao Y."/>
            <person name="Liu J."/>
            <person name="Shao H."/>
            <person name="Ye R."/>
            <person name="Li L."/>
            <person name="Wei W."/>
            <person name="Wang X."/>
            <person name="Wang C."/>
            <person name="Huo Q."/>
            <person name="Li W."/>
            <person name="Guo W."/>
            <person name="Chen H."/>
            <person name="Chen S."/>
            <person name="Zhou L."/>
            <person name="Zhou L."/>
            <person name="Ni X."/>
            <person name="Tian J."/>
            <person name="Zhou Y."/>
            <person name="Sheng Y."/>
            <person name="Liu T."/>
            <person name="Pan Y."/>
            <person name="Xia L."/>
            <person name="Li J."/>
            <person name="Zhao F."/>
            <person name="Cao W."/>
        </authorList>
    </citation>
    <scope>NUCLEOTIDE SEQUENCE</scope>
    <source>
        <strain evidence="3">Rsan-2018</strain>
        <tissue evidence="3">Larvae</tissue>
    </source>
</reference>
<dbReference type="Pfam" id="PF00595">
    <property type="entry name" value="PDZ"/>
    <property type="match status" value="1"/>
</dbReference>
<organism evidence="3 4">
    <name type="scientific">Rhipicephalus sanguineus</name>
    <name type="common">Brown dog tick</name>
    <name type="synonym">Ixodes sanguineus</name>
    <dbReference type="NCBI Taxonomy" id="34632"/>
    <lineage>
        <taxon>Eukaryota</taxon>
        <taxon>Metazoa</taxon>
        <taxon>Ecdysozoa</taxon>
        <taxon>Arthropoda</taxon>
        <taxon>Chelicerata</taxon>
        <taxon>Arachnida</taxon>
        <taxon>Acari</taxon>
        <taxon>Parasitiformes</taxon>
        <taxon>Ixodida</taxon>
        <taxon>Ixodoidea</taxon>
        <taxon>Ixodidae</taxon>
        <taxon>Rhipicephalinae</taxon>
        <taxon>Rhipicephalus</taxon>
        <taxon>Rhipicephalus</taxon>
    </lineage>
</organism>
<dbReference type="AlphaFoldDB" id="A0A9D4TC76"/>
<feature type="region of interest" description="Disordered" evidence="1">
    <location>
        <begin position="80"/>
        <end position="132"/>
    </location>
</feature>
<feature type="compositionally biased region" description="Polar residues" evidence="1">
    <location>
        <begin position="107"/>
        <end position="132"/>
    </location>
</feature>